<dbReference type="Pfam" id="PF26138">
    <property type="entry name" value="DUF8040"/>
    <property type="match status" value="1"/>
</dbReference>
<evidence type="ECO:0000313" key="11">
    <source>
        <dbReference type="RefSeq" id="XP_035439097.2"/>
    </source>
</evidence>
<dbReference type="RefSeq" id="XP_035439097.2">
    <property type="nucleotide sequence ID" value="XM_035583204.2"/>
</dbReference>
<keyword evidence="4" id="KW-0540">Nuclease</keyword>
<dbReference type="GO" id="GO:0016787">
    <property type="term" value="F:hydrolase activity"/>
    <property type="evidence" value="ECO:0007669"/>
    <property type="project" value="UniProtKB-KW"/>
</dbReference>
<evidence type="ECO:0000256" key="5">
    <source>
        <dbReference type="ARBA" id="ARBA00022723"/>
    </source>
</evidence>
<dbReference type="Proteomes" id="UP000829999">
    <property type="component" value="Chromosome 18"/>
</dbReference>
<sequence>MNRRAAAAIVAICVSIKMRRRKKRSVWVKDWIKRRAQLGAYNQLLSELKNEDPECYKNFLRMKHDDFQYLCNKISPAIKKQDTNMRLAISVEERLAITLRFLASGDSYRSLSYLFRVPQQTISKIIPECCDAIYRFLKPNYMEVPSSEDCWKKKSEDFKNKWNFPNAIAALDGKHVVIKAPQHSGSLYYNYKGTFSIVLMALVDANYKFIYVDVGCNGRISDGGVFANCSLSNALSNGSLNIPPPMPLPGRAKYVPYVIIADDAFPLKPYLMKPFPFRNQPGPNRVYNYRLSRARRVVENAFGLLANRFRILRKPIELCPEKVIKLVTAICVLHNFLLERSSRHVYAPQGSFDEEIDGVVTPGSWRQDPPPDNILFSNRPLASNMSNESKEIREEYKEYFVSPEGEVSWQYRYIS</sequence>
<proteinExistence type="inferred from homology"/>
<reference evidence="11" key="1">
    <citation type="submission" date="2025-08" db="UniProtKB">
        <authorList>
            <consortium name="RefSeq"/>
        </authorList>
    </citation>
    <scope>IDENTIFICATION</scope>
    <source>
        <tissue evidence="11">Whole larval tissue</tissue>
    </source>
</reference>
<dbReference type="OrthoDB" id="1681765at2759"/>
<dbReference type="GO" id="GO:0046872">
    <property type="term" value="F:metal ion binding"/>
    <property type="evidence" value="ECO:0007669"/>
    <property type="project" value="UniProtKB-KW"/>
</dbReference>
<accession>A0A9R0D448</accession>
<dbReference type="GeneID" id="118268641"/>
<keyword evidence="10" id="KW-1185">Reference proteome</keyword>
<feature type="domain" description="DDE Tnp4" evidence="8">
    <location>
        <begin position="171"/>
        <end position="335"/>
    </location>
</feature>
<evidence type="ECO:0000256" key="7">
    <source>
        <dbReference type="ARBA" id="ARBA00023242"/>
    </source>
</evidence>
<comment type="cofactor">
    <cofactor evidence="1">
        <name>a divalent metal cation</name>
        <dbReference type="ChEBI" id="CHEBI:60240"/>
    </cofactor>
</comment>
<dbReference type="InterPro" id="IPR045249">
    <property type="entry name" value="HARBI1-like"/>
</dbReference>
<evidence type="ECO:0000256" key="6">
    <source>
        <dbReference type="ARBA" id="ARBA00022801"/>
    </source>
</evidence>
<evidence type="ECO:0000313" key="10">
    <source>
        <dbReference type="Proteomes" id="UP000829999"/>
    </source>
</evidence>
<name>A0A9R0D448_SPOFR</name>
<evidence type="ECO:0000259" key="8">
    <source>
        <dbReference type="Pfam" id="PF13359"/>
    </source>
</evidence>
<feature type="domain" description="DUF8040" evidence="9">
    <location>
        <begin position="43"/>
        <end position="134"/>
    </location>
</feature>
<evidence type="ECO:0000256" key="1">
    <source>
        <dbReference type="ARBA" id="ARBA00001968"/>
    </source>
</evidence>
<dbReference type="GO" id="GO:0005634">
    <property type="term" value="C:nucleus"/>
    <property type="evidence" value="ECO:0007669"/>
    <property type="project" value="UniProtKB-SubCell"/>
</dbReference>
<dbReference type="InterPro" id="IPR058353">
    <property type="entry name" value="DUF8040"/>
</dbReference>
<evidence type="ECO:0000256" key="2">
    <source>
        <dbReference type="ARBA" id="ARBA00004123"/>
    </source>
</evidence>
<dbReference type="GO" id="GO:0004518">
    <property type="term" value="F:nuclease activity"/>
    <property type="evidence" value="ECO:0007669"/>
    <property type="project" value="UniProtKB-KW"/>
</dbReference>
<dbReference type="PANTHER" id="PTHR22930:SF269">
    <property type="entry name" value="NUCLEASE HARBI1-LIKE PROTEIN"/>
    <property type="match status" value="1"/>
</dbReference>
<dbReference type="PANTHER" id="PTHR22930">
    <property type="match status" value="1"/>
</dbReference>
<dbReference type="InterPro" id="IPR027806">
    <property type="entry name" value="HARBI1_dom"/>
</dbReference>
<dbReference type="Pfam" id="PF13359">
    <property type="entry name" value="DDE_Tnp_4"/>
    <property type="match status" value="1"/>
</dbReference>
<comment type="subcellular location">
    <subcellularLocation>
        <location evidence="2">Nucleus</location>
    </subcellularLocation>
</comment>
<gene>
    <name evidence="11" type="primary">LOC118268641</name>
</gene>
<organism evidence="10 11">
    <name type="scientific">Spodoptera frugiperda</name>
    <name type="common">Fall armyworm</name>
    <dbReference type="NCBI Taxonomy" id="7108"/>
    <lineage>
        <taxon>Eukaryota</taxon>
        <taxon>Metazoa</taxon>
        <taxon>Ecdysozoa</taxon>
        <taxon>Arthropoda</taxon>
        <taxon>Hexapoda</taxon>
        <taxon>Insecta</taxon>
        <taxon>Pterygota</taxon>
        <taxon>Neoptera</taxon>
        <taxon>Endopterygota</taxon>
        <taxon>Lepidoptera</taxon>
        <taxon>Glossata</taxon>
        <taxon>Ditrysia</taxon>
        <taxon>Noctuoidea</taxon>
        <taxon>Noctuidae</taxon>
        <taxon>Amphipyrinae</taxon>
        <taxon>Spodoptera</taxon>
    </lineage>
</organism>
<evidence type="ECO:0000256" key="3">
    <source>
        <dbReference type="ARBA" id="ARBA00006958"/>
    </source>
</evidence>
<keyword evidence="6" id="KW-0378">Hydrolase</keyword>
<keyword evidence="5" id="KW-0479">Metal-binding</keyword>
<evidence type="ECO:0000259" key="9">
    <source>
        <dbReference type="Pfam" id="PF26138"/>
    </source>
</evidence>
<protein>
    <submittedName>
        <fullName evidence="11">Uncharacterized protein LOC118268641</fullName>
    </submittedName>
</protein>
<dbReference type="AlphaFoldDB" id="A0A9R0D448"/>
<keyword evidence="7" id="KW-0539">Nucleus</keyword>
<comment type="similarity">
    <text evidence="3">Belongs to the HARBI1 family.</text>
</comment>
<evidence type="ECO:0000256" key="4">
    <source>
        <dbReference type="ARBA" id="ARBA00022722"/>
    </source>
</evidence>